<dbReference type="Pfam" id="PF00126">
    <property type="entry name" value="HTH_1"/>
    <property type="match status" value="1"/>
</dbReference>
<evidence type="ECO:0000313" key="6">
    <source>
        <dbReference type="EMBL" id="GMA37594.1"/>
    </source>
</evidence>
<dbReference type="Proteomes" id="UP001157125">
    <property type="component" value="Unassembled WGS sequence"/>
</dbReference>
<dbReference type="InterPro" id="IPR036390">
    <property type="entry name" value="WH_DNA-bd_sf"/>
</dbReference>
<dbReference type="Pfam" id="PF03466">
    <property type="entry name" value="LysR_substrate"/>
    <property type="match status" value="1"/>
</dbReference>
<dbReference type="Gene3D" id="3.40.190.10">
    <property type="entry name" value="Periplasmic binding protein-like II"/>
    <property type="match status" value="2"/>
</dbReference>
<evidence type="ECO:0000256" key="1">
    <source>
        <dbReference type="ARBA" id="ARBA00009437"/>
    </source>
</evidence>
<dbReference type="SUPFAM" id="SSF46785">
    <property type="entry name" value="Winged helix' DNA-binding domain"/>
    <property type="match status" value="1"/>
</dbReference>
<organism evidence="6 7">
    <name type="scientific">Demequina litorisediminis</name>
    <dbReference type="NCBI Taxonomy" id="1849022"/>
    <lineage>
        <taxon>Bacteria</taxon>
        <taxon>Bacillati</taxon>
        <taxon>Actinomycetota</taxon>
        <taxon>Actinomycetes</taxon>
        <taxon>Micrococcales</taxon>
        <taxon>Demequinaceae</taxon>
        <taxon>Demequina</taxon>
    </lineage>
</organism>
<protein>
    <submittedName>
        <fullName evidence="6">Transcriptional regulator</fullName>
    </submittedName>
</protein>
<sequence>MYDVTHLRTLREFAVRGTLQATADALGYTSSAVSQHLSALTREAGTALTRRVGRRLVLTSAGAALARSAEDVLGALERARAGVAATLASPHGTVRLAIFQSAALALVPRTLTLLSRNAPEVRVEITQAEPAQALEDTWARQYDLVVAEEYPHHSAPHHSELVRETLVRDEIALASALANPVREIGAAAAMPWVMEPLGAASRHFAEQACRVAGFEPDVRFETADLQAHLALIAAGHAVALMPGLMVASAPVGVALTSLAEPARRTVFAAFRGSSRTDPAVSAVREALRRGAQDLRAGT</sequence>
<dbReference type="RefSeq" id="WP_284329186.1">
    <property type="nucleotide sequence ID" value="NZ_BSUN01000001.1"/>
</dbReference>
<dbReference type="PANTHER" id="PTHR30126:SF40">
    <property type="entry name" value="HTH-TYPE TRANSCRIPTIONAL REGULATOR GLTR"/>
    <property type="match status" value="1"/>
</dbReference>
<keyword evidence="4" id="KW-0804">Transcription</keyword>
<dbReference type="PANTHER" id="PTHR30126">
    <property type="entry name" value="HTH-TYPE TRANSCRIPTIONAL REGULATOR"/>
    <property type="match status" value="1"/>
</dbReference>
<name>A0ABQ6IIQ0_9MICO</name>
<evidence type="ECO:0000256" key="2">
    <source>
        <dbReference type="ARBA" id="ARBA00023015"/>
    </source>
</evidence>
<keyword evidence="2" id="KW-0805">Transcription regulation</keyword>
<dbReference type="PROSITE" id="PS50931">
    <property type="entry name" value="HTH_LYSR"/>
    <property type="match status" value="1"/>
</dbReference>
<accession>A0ABQ6IIQ0</accession>
<dbReference type="InterPro" id="IPR005119">
    <property type="entry name" value="LysR_subst-bd"/>
</dbReference>
<dbReference type="InterPro" id="IPR000847">
    <property type="entry name" value="LysR_HTH_N"/>
</dbReference>
<evidence type="ECO:0000256" key="3">
    <source>
        <dbReference type="ARBA" id="ARBA00023125"/>
    </source>
</evidence>
<comment type="caution">
    <text evidence="6">The sequence shown here is derived from an EMBL/GenBank/DDBJ whole genome shotgun (WGS) entry which is preliminary data.</text>
</comment>
<gene>
    <name evidence="6" type="ORF">GCM10025876_37980</name>
</gene>
<proteinExistence type="inferred from homology"/>
<dbReference type="EMBL" id="BSUN01000001">
    <property type="protein sequence ID" value="GMA37594.1"/>
    <property type="molecule type" value="Genomic_DNA"/>
</dbReference>
<feature type="domain" description="HTH lysR-type" evidence="5">
    <location>
        <begin position="1"/>
        <end position="59"/>
    </location>
</feature>
<dbReference type="InterPro" id="IPR036388">
    <property type="entry name" value="WH-like_DNA-bd_sf"/>
</dbReference>
<keyword evidence="7" id="KW-1185">Reference proteome</keyword>
<dbReference type="Gene3D" id="1.10.10.10">
    <property type="entry name" value="Winged helix-like DNA-binding domain superfamily/Winged helix DNA-binding domain"/>
    <property type="match status" value="1"/>
</dbReference>
<reference evidence="7" key="1">
    <citation type="journal article" date="2019" name="Int. J. Syst. Evol. Microbiol.">
        <title>The Global Catalogue of Microorganisms (GCM) 10K type strain sequencing project: providing services to taxonomists for standard genome sequencing and annotation.</title>
        <authorList>
            <consortium name="The Broad Institute Genomics Platform"/>
            <consortium name="The Broad Institute Genome Sequencing Center for Infectious Disease"/>
            <person name="Wu L."/>
            <person name="Ma J."/>
        </authorList>
    </citation>
    <scope>NUCLEOTIDE SEQUENCE [LARGE SCALE GENOMIC DNA]</scope>
    <source>
        <strain evidence="7">NBRC 112299</strain>
    </source>
</reference>
<dbReference type="SUPFAM" id="SSF53850">
    <property type="entry name" value="Periplasmic binding protein-like II"/>
    <property type="match status" value="1"/>
</dbReference>
<evidence type="ECO:0000256" key="4">
    <source>
        <dbReference type="ARBA" id="ARBA00023163"/>
    </source>
</evidence>
<evidence type="ECO:0000313" key="7">
    <source>
        <dbReference type="Proteomes" id="UP001157125"/>
    </source>
</evidence>
<evidence type="ECO:0000259" key="5">
    <source>
        <dbReference type="PROSITE" id="PS50931"/>
    </source>
</evidence>
<keyword evidence="3" id="KW-0238">DNA-binding</keyword>
<comment type="similarity">
    <text evidence="1">Belongs to the LysR transcriptional regulatory family.</text>
</comment>